<evidence type="ECO:0000259" key="11">
    <source>
        <dbReference type="PROSITE" id="PS50011"/>
    </source>
</evidence>
<keyword evidence="5" id="KW-0418">Kinase</keyword>
<protein>
    <recommendedName>
        <fullName evidence="1">cyclin-dependent kinase</fullName>
        <ecNumber evidence="1">2.7.11.22</ecNumber>
    </recommendedName>
</protein>
<keyword evidence="4 9" id="KW-0547">Nucleotide-binding</keyword>
<keyword evidence="3" id="KW-0808">Transferase</keyword>
<feature type="compositionally biased region" description="Low complexity" evidence="10">
    <location>
        <begin position="605"/>
        <end position="616"/>
    </location>
</feature>
<feature type="region of interest" description="Disordered" evidence="10">
    <location>
        <begin position="768"/>
        <end position="794"/>
    </location>
</feature>
<dbReference type="GO" id="GO:0005524">
    <property type="term" value="F:ATP binding"/>
    <property type="evidence" value="ECO:0007669"/>
    <property type="project" value="UniProtKB-UniRule"/>
</dbReference>
<evidence type="ECO:0000313" key="13">
    <source>
        <dbReference type="Proteomes" id="UP001054857"/>
    </source>
</evidence>
<feature type="domain" description="Protein kinase" evidence="11">
    <location>
        <begin position="4"/>
        <end position="288"/>
    </location>
</feature>
<comment type="caution">
    <text evidence="12">The sequence shown here is derived from an EMBL/GenBank/DDBJ whole genome shotgun (WGS) entry which is preliminary data.</text>
</comment>
<dbReference type="InterPro" id="IPR017441">
    <property type="entry name" value="Protein_kinase_ATP_BS"/>
</dbReference>
<comment type="catalytic activity">
    <reaction evidence="7">
        <text>L-threonyl-[protein] + ATP = O-phospho-L-threonyl-[protein] + ADP + H(+)</text>
        <dbReference type="Rhea" id="RHEA:46608"/>
        <dbReference type="Rhea" id="RHEA-COMP:11060"/>
        <dbReference type="Rhea" id="RHEA-COMP:11605"/>
        <dbReference type="ChEBI" id="CHEBI:15378"/>
        <dbReference type="ChEBI" id="CHEBI:30013"/>
        <dbReference type="ChEBI" id="CHEBI:30616"/>
        <dbReference type="ChEBI" id="CHEBI:61977"/>
        <dbReference type="ChEBI" id="CHEBI:456216"/>
        <dbReference type="EC" id="2.7.11.22"/>
    </reaction>
</comment>
<evidence type="ECO:0000256" key="7">
    <source>
        <dbReference type="ARBA" id="ARBA00047811"/>
    </source>
</evidence>
<feature type="region of interest" description="Disordered" evidence="10">
    <location>
        <begin position="597"/>
        <end position="620"/>
    </location>
</feature>
<feature type="compositionally biased region" description="Gly residues" evidence="10">
    <location>
        <begin position="377"/>
        <end position="392"/>
    </location>
</feature>
<feature type="region of interest" description="Disordered" evidence="10">
    <location>
        <begin position="424"/>
        <end position="516"/>
    </location>
</feature>
<feature type="compositionally biased region" description="Low complexity" evidence="10">
    <location>
        <begin position="1108"/>
        <end position="1131"/>
    </location>
</feature>
<feature type="compositionally biased region" description="Low complexity" evidence="10">
    <location>
        <begin position="768"/>
        <end position="786"/>
    </location>
</feature>
<evidence type="ECO:0000313" key="12">
    <source>
        <dbReference type="EMBL" id="GFR44952.1"/>
    </source>
</evidence>
<evidence type="ECO:0000256" key="3">
    <source>
        <dbReference type="ARBA" id="ARBA00022679"/>
    </source>
</evidence>
<dbReference type="SMART" id="SM00220">
    <property type="entry name" value="S_TKc"/>
    <property type="match status" value="1"/>
</dbReference>
<feature type="compositionally biased region" description="Low complexity" evidence="10">
    <location>
        <begin position="471"/>
        <end position="496"/>
    </location>
</feature>
<dbReference type="InterPro" id="IPR011009">
    <property type="entry name" value="Kinase-like_dom_sf"/>
</dbReference>
<keyword evidence="6 9" id="KW-0067">ATP-binding</keyword>
<dbReference type="PROSITE" id="PS50011">
    <property type="entry name" value="PROTEIN_KINASE_DOM"/>
    <property type="match status" value="1"/>
</dbReference>
<feature type="compositionally biased region" description="Basic and acidic residues" evidence="10">
    <location>
        <begin position="1237"/>
        <end position="1247"/>
    </location>
</feature>
<organism evidence="12 13">
    <name type="scientific">Astrephomene gubernaculifera</name>
    <dbReference type="NCBI Taxonomy" id="47775"/>
    <lineage>
        <taxon>Eukaryota</taxon>
        <taxon>Viridiplantae</taxon>
        <taxon>Chlorophyta</taxon>
        <taxon>core chlorophytes</taxon>
        <taxon>Chlorophyceae</taxon>
        <taxon>CS clade</taxon>
        <taxon>Chlamydomonadales</taxon>
        <taxon>Astrephomenaceae</taxon>
        <taxon>Astrephomene</taxon>
    </lineage>
</organism>
<dbReference type="SUPFAM" id="SSF56112">
    <property type="entry name" value="Protein kinase-like (PK-like)"/>
    <property type="match status" value="1"/>
</dbReference>
<dbReference type="EC" id="2.7.11.22" evidence="1"/>
<sequence length="1532" mass="156534">MEEYEYVSTLGEGAYGYVWKCQERSTGRVVAIKGFKQAHEEPEIMKLAIREVRVLQALDHPAIIQLIEAFKSKSGRVYMVFPYIGRSAYQELDLQPSGLNAPQLKLLVWQLLQALVYLHRRRVVHRDIKPANILLADSGVIKLCDFGFARPTRCGPRDAQRLSSYVVTRWYRAPEVLVSDAYGPAADVWSVGCTVAELATGQPLFPGKSTPDQLWRIMRCFGPLAAPQAERMAADSRLEGLRVPPRGRSLRERLRGCDPGLFRLIEACLQPDPRLRPTAADLLQMPYFWSVPRLIAGTPLDEVYAKLLCQQQPAPQQQSYRRLPEVDASSTAAMAADASVAADAAAAAVVVPPSVMAPKPARLALDTSARGARGEGAYVGGVDSGGGGGRAGAGPAASTPPAVPATPDMAASEHRAALPAIEFEGSGSGSREGSESGSAAATEASSASGAGSPVGSERGAAERPLGATGCPSSPSVSSTADADAASSRGMSSSACSLTGLDQRGGELGGGGEGDADADAAAADVGAVVGPDAEEYVAVAAAAEDEGYGMVGLHEEEVAVLAASLQAPLLNSCRSIEAEEAEESLQLQRQLLQQRQQSIDAEERQQQQQRQGQQLGGKSSSEAAMPPLLLLLQHQQQQQQGQQEHGVNAARAAPSEGGNTGVTTAAAASSSTASAAPFGSYIIGRDPSRVLDFATAATSGPQQQPTLARASPLGAANAAEPCATMAPVLRPGCLSPVQVSVELADDDTSATALVCAGASCTDAEANAPPLTAQATSQQQQQQDSLPQKGNGAGTVVTNGEAVSLSWQGIVEGRVAQGGVTSAGGDKPPASTRPSDREGSAVVFPTVFVTALSAPPPATFNGSPFPVGSAAVGGGGATAAAPATAGECSAAAATPSPSGVSWRGPTPFSGAPSSPSPLLAEAFSAPTADTSTARLLGSTAMSAALTSGALGRCDTAKFEQCPSAPSAALARLRCGPPAPAPGRTYGCGVGDGGSGGGIPYDPQTSSMVSPNSSYYLSMAASGGGMDGSMNPMPALGECSTPTGAPMAPVVPSQVGPPPHVRRFAAVRGSSGGTPAGMVMLGPGLSPSLSGDFDEENAFASAAGAATAMAASADGASRQQQHTTIRGQQQQEQQFRSRRSVELHPVSAPRPQLLTSRSARLQQPQLLTPDAAAAAGGGGSSVGGGSMHVRRKPSLLHLHTHTLMGGGRDYGPAAGVPRRLGCSYTGDPTPRMGSLLEGDGGEHAAEDCAEGRGVPLPPHPHSATTPGGADADAVPCMGKVSLSGATDYGAGVEMPMEHRHSSGSAAAAAAAAAIGAVGSPAAGRAGLRSGSRTSLRGGLNVKVAPAPAPVSRNRSRFCSFTTARSVGAYDGESLSPPLEHYQQRYAARREGAYMSPSPPPPPPHSMMTVVGEAQPSPAQTPPKYPLQRSESQKPPRTSSAMLPSAFRSMTSRSLEGSGTAAVATVCVGEEEGGVAASAVALNWSRRSRDASEVYRLTEASLDRSSSTRRRESKSGALSKFVKAVKKAIKGIGGKL</sequence>
<dbReference type="GO" id="GO:0004693">
    <property type="term" value="F:cyclin-dependent protein serine/threonine kinase activity"/>
    <property type="evidence" value="ECO:0007669"/>
    <property type="project" value="UniProtKB-EC"/>
</dbReference>
<comment type="catalytic activity">
    <reaction evidence="8">
        <text>L-seryl-[protein] + ATP = O-phospho-L-seryl-[protein] + ADP + H(+)</text>
        <dbReference type="Rhea" id="RHEA:17989"/>
        <dbReference type="Rhea" id="RHEA-COMP:9863"/>
        <dbReference type="Rhea" id="RHEA-COMP:11604"/>
        <dbReference type="ChEBI" id="CHEBI:15378"/>
        <dbReference type="ChEBI" id="CHEBI:29999"/>
        <dbReference type="ChEBI" id="CHEBI:30616"/>
        <dbReference type="ChEBI" id="CHEBI:83421"/>
        <dbReference type="ChEBI" id="CHEBI:456216"/>
        <dbReference type="EC" id="2.7.11.22"/>
    </reaction>
</comment>
<dbReference type="PANTHER" id="PTHR24055">
    <property type="entry name" value="MITOGEN-ACTIVATED PROTEIN KINASE"/>
    <property type="match status" value="1"/>
</dbReference>
<proteinExistence type="predicted"/>
<dbReference type="FunFam" id="3.30.200.20:FF:000049">
    <property type="entry name" value="cyclin-dependent kinase-like 1 isoform X1"/>
    <property type="match status" value="1"/>
</dbReference>
<feature type="region of interest" description="Disordered" evidence="10">
    <location>
        <begin position="888"/>
        <end position="914"/>
    </location>
</feature>
<evidence type="ECO:0000256" key="2">
    <source>
        <dbReference type="ARBA" id="ARBA00022527"/>
    </source>
</evidence>
<dbReference type="Pfam" id="PF00069">
    <property type="entry name" value="Pkinase"/>
    <property type="match status" value="1"/>
</dbReference>
<feature type="region of interest" description="Disordered" evidence="10">
    <location>
        <begin position="1388"/>
        <end position="1440"/>
    </location>
</feature>
<dbReference type="InterPro" id="IPR050117">
    <property type="entry name" value="MAPK"/>
</dbReference>
<reference evidence="12 13" key="1">
    <citation type="journal article" date="2021" name="Sci. Rep.">
        <title>Genome sequencing of the multicellular alga Astrephomene provides insights into convergent evolution of germ-soma differentiation.</title>
        <authorList>
            <person name="Yamashita S."/>
            <person name="Yamamoto K."/>
            <person name="Matsuzaki R."/>
            <person name="Suzuki S."/>
            <person name="Yamaguchi H."/>
            <person name="Hirooka S."/>
            <person name="Minakuchi Y."/>
            <person name="Miyagishima S."/>
            <person name="Kawachi M."/>
            <person name="Toyoda A."/>
            <person name="Nozaki H."/>
        </authorList>
    </citation>
    <scope>NUCLEOTIDE SEQUENCE [LARGE SCALE GENOMIC DNA]</scope>
    <source>
        <strain evidence="12 13">NIES-4017</strain>
    </source>
</reference>
<name>A0AAD3DQV1_9CHLO</name>
<feature type="region of interest" description="Disordered" evidence="10">
    <location>
        <begin position="1108"/>
        <end position="1153"/>
    </location>
</feature>
<dbReference type="Gene3D" id="1.10.510.10">
    <property type="entry name" value="Transferase(Phosphotransferase) domain 1"/>
    <property type="match status" value="1"/>
</dbReference>
<feature type="compositionally biased region" description="Low complexity" evidence="10">
    <location>
        <begin position="902"/>
        <end position="914"/>
    </location>
</feature>
<evidence type="ECO:0000256" key="6">
    <source>
        <dbReference type="ARBA" id="ARBA00022840"/>
    </source>
</evidence>
<accession>A0AAD3DQV1</accession>
<gene>
    <name evidence="12" type="ORF">Agub_g6260</name>
</gene>
<dbReference type="FunFam" id="1.10.510.10:FF:000980">
    <property type="entry name" value="Predicted protein"/>
    <property type="match status" value="1"/>
</dbReference>
<dbReference type="EMBL" id="BMAR01000009">
    <property type="protein sequence ID" value="GFR44952.1"/>
    <property type="molecule type" value="Genomic_DNA"/>
</dbReference>
<feature type="region of interest" description="Disordered" evidence="10">
    <location>
        <begin position="373"/>
        <end position="412"/>
    </location>
</feature>
<feature type="region of interest" description="Disordered" evidence="10">
    <location>
        <begin position="816"/>
        <end position="837"/>
    </location>
</feature>
<dbReference type="Gene3D" id="3.30.200.20">
    <property type="entry name" value="Phosphorylase Kinase, domain 1"/>
    <property type="match status" value="1"/>
</dbReference>
<feature type="region of interest" description="Disordered" evidence="10">
    <location>
        <begin position="1223"/>
        <end position="1269"/>
    </location>
</feature>
<keyword evidence="2" id="KW-0723">Serine/threonine-protein kinase</keyword>
<feature type="compositionally biased region" description="Polar residues" evidence="10">
    <location>
        <begin position="1425"/>
        <end position="1440"/>
    </location>
</feature>
<feature type="compositionally biased region" description="Low complexity" evidence="10">
    <location>
        <begin position="633"/>
        <end position="642"/>
    </location>
</feature>
<evidence type="ECO:0000256" key="8">
    <source>
        <dbReference type="ARBA" id="ARBA00048367"/>
    </source>
</evidence>
<evidence type="ECO:0000256" key="10">
    <source>
        <dbReference type="SAM" id="MobiDB-lite"/>
    </source>
</evidence>
<feature type="binding site" evidence="9">
    <location>
        <position position="33"/>
    </location>
    <ligand>
        <name>ATP</name>
        <dbReference type="ChEBI" id="CHEBI:30616"/>
    </ligand>
</feature>
<evidence type="ECO:0000256" key="5">
    <source>
        <dbReference type="ARBA" id="ARBA00022777"/>
    </source>
</evidence>
<evidence type="ECO:0000256" key="9">
    <source>
        <dbReference type="PROSITE-ProRule" id="PRU10141"/>
    </source>
</evidence>
<evidence type="ECO:0000256" key="4">
    <source>
        <dbReference type="ARBA" id="ARBA00022741"/>
    </source>
</evidence>
<dbReference type="PROSITE" id="PS00108">
    <property type="entry name" value="PROTEIN_KINASE_ST"/>
    <property type="match status" value="1"/>
</dbReference>
<dbReference type="Proteomes" id="UP001054857">
    <property type="component" value="Unassembled WGS sequence"/>
</dbReference>
<keyword evidence="13" id="KW-1185">Reference proteome</keyword>
<dbReference type="InterPro" id="IPR000719">
    <property type="entry name" value="Prot_kinase_dom"/>
</dbReference>
<dbReference type="InterPro" id="IPR008271">
    <property type="entry name" value="Ser/Thr_kinase_AS"/>
</dbReference>
<dbReference type="PROSITE" id="PS00107">
    <property type="entry name" value="PROTEIN_KINASE_ATP"/>
    <property type="match status" value="1"/>
</dbReference>
<evidence type="ECO:0000256" key="1">
    <source>
        <dbReference type="ARBA" id="ARBA00012425"/>
    </source>
</evidence>
<feature type="region of interest" description="Disordered" evidence="10">
    <location>
        <begin position="633"/>
        <end position="669"/>
    </location>
</feature>
<feature type="compositionally biased region" description="Low complexity" evidence="10">
    <location>
        <begin position="424"/>
        <end position="457"/>
    </location>
</feature>